<dbReference type="SMART" id="SM01413">
    <property type="entry name" value="Ribosomal_S19e"/>
    <property type="match status" value="1"/>
</dbReference>
<dbReference type="Proteomes" id="UP000245383">
    <property type="component" value="Unassembled WGS sequence"/>
</dbReference>
<feature type="transmembrane region" description="Helical" evidence="8">
    <location>
        <begin position="458"/>
        <end position="481"/>
    </location>
</feature>
<dbReference type="GO" id="GO:0000028">
    <property type="term" value="P:ribosomal small subunit assembly"/>
    <property type="evidence" value="ECO:0007669"/>
    <property type="project" value="TreeGrafter"/>
</dbReference>
<dbReference type="STRING" id="133385.A0A2T9Y5H6"/>
<keyword evidence="5 8" id="KW-1133">Transmembrane helix</keyword>
<evidence type="ECO:0000256" key="7">
    <source>
        <dbReference type="ARBA" id="ARBA00023274"/>
    </source>
</evidence>
<dbReference type="EMBL" id="MBFR01000472">
    <property type="protein sequence ID" value="PVU87609.1"/>
    <property type="molecule type" value="Genomic_DNA"/>
</dbReference>
<evidence type="ECO:0000256" key="1">
    <source>
        <dbReference type="ARBA" id="ARBA00004141"/>
    </source>
</evidence>
<evidence type="ECO:0000256" key="8">
    <source>
        <dbReference type="SAM" id="Phobius"/>
    </source>
</evidence>
<feature type="transmembrane region" description="Helical" evidence="8">
    <location>
        <begin position="426"/>
        <end position="446"/>
    </location>
</feature>
<accession>A0A2T9Y5H6</accession>
<comment type="caution">
    <text evidence="9">The sequence shown here is derived from an EMBL/GenBank/DDBJ whole genome shotgun (WGS) entry which is preliminary data.</text>
</comment>
<evidence type="ECO:0000256" key="2">
    <source>
        <dbReference type="ARBA" id="ARBA00010014"/>
    </source>
</evidence>
<protein>
    <recommendedName>
        <fullName evidence="11">40S ribosomal protein S19</fullName>
    </recommendedName>
</protein>
<evidence type="ECO:0000313" key="9">
    <source>
        <dbReference type="EMBL" id="PVU87609.1"/>
    </source>
</evidence>
<evidence type="ECO:0000256" key="4">
    <source>
        <dbReference type="ARBA" id="ARBA00022980"/>
    </source>
</evidence>
<dbReference type="GO" id="GO:0006412">
    <property type="term" value="P:translation"/>
    <property type="evidence" value="ECO:0007669"/>
    <property type="project" value="InterPro"/>
</dbReference>
<keyword evidence="7" id="KW-0687">Ribonucleoprotein</keyword>
<organism evidence="9 10">
    <name type="scientific">Smittium simulii</name>
    <dbReference type="NCBI Taxonomy" id="133385"/>
    <lineage>
        <taxon>Eukaryota</taxon>
        <taxon>Fungi</taxon>
        <taxon>Fungi incertae sedis</taxon>
        <taxon>Zoopagomycota</taxon>
        <taxon>Kickxellomycotina</taxon>
        <taxon>Harpellomycetes</taxon>
        <taxon>Harpellales</taxon>
        <taxon>Legeriomycetaceae</taxon>
        <taxon>Smittium</taxon>
    </lineage>
</organism>
<dbReference type="GO" id="GO:0022627">
    <property type="term" value="C:cytosolic small ribosomal subunit"/>
    <property type="evidence" value="ECO:0007669"/>
    <property type="project" value="TreeGrafter"/>
</dbReference>
<dbReference type="GO" id="GO:0016020">
    <property type="term" value="C:membrane"/>
    <property type="evidence" value="ECO:0007669"/>
    <property type="project" value="UniProtKB-SubCell"/>
</dbReference>
<keyword evidence="3 8" id="KW-0812">Transmembrane</keyword>
<sequence length="676" mass="72824">MGVNPSYRGTSRGAAYTVLAVHENGRHVGWANADGVVASTGDIWRAEKERLLNVGTIFNNTTSLPLSLLQTILVSDRSEFMKKDASDTAQNMVARGISYVLIFSTVSNLLMWGLGPTLMGAGNNHAEAGVGLEESGVKIKVGREMILAPKSRILDKLRLLINVPVLGILAGIVSAAIPSIKRRMLDVNSVFNIVYLAMETCGRACVPLILVSLGCQLALALVSKHDGGKTSQIDIKVAIENTKQIDSKVVIENNKQIDSKIAIENTKQIYTKIAIENTKQIDSKIIGVENSGILQTGECSLAAQNRQKNNCVGGKKAENSIQCTKERLGLKMINTTNGQESSESKALIFGCNATQYGSMKAADKNKRARAANVAMKSGEVRIGWVEVSIVLAGRFVIVPGVAVVILSVMKKQSLSCTSLVCSDPVFFFSMLLLSATPPAINLITLAQTVGKYEESTAIMLLWGYLVGAVVLSANIGAFMFLTKWIFSQTGLIVQTTKISTFRAAANFDGRVGLNCPIINVVEGLPQKSKLQIGVKMVSGITVKDVNAHSFIKAYAAHLKKTGKLQVPEWTEYCKTAAYKELSPNDPDWFYVRTASIARHIYLRGGVGVGALAKVHGGRFRHGTRPSHHAKASAHVMRVSLQALEAIGIVEKDPNGGRKITPVGQRDLDRISAKVVA</sequence>
<evidence type="ECO:0000256" key="5">
    <source>
        <dbReference type="ARBA" id="ARBA00022989"/>
    </source>
</evidence>
<evidence type="ECO:0000313" key="10">
    <source>
        <dbReference type="Proteomes" id="UP000245383"/>
    </source>
</evidence>
<dbReference type="GO" id="GO:0003723">
    <property type="term" value="F:RNA binding"/>
    <property type="evidence" value="ECO:0007669"/>
    <property type="project" value="TreeGrafter"/>
</dbReference>
<dbReference type="PANTHER" id="PTHR11710">
    <property type="entry name" value="40S RIBOSOMAL PROTEIN S19"/>
    <property type="match status" value="1"/>
</dbReference>
<dbReference type="PANTHER" id="PTHR11710:SF0">
    <property type="entry name" value="40S RIBOSOMAL PROTEIN S19"/>
    <property type="match status" value="1"/>
</dbReference>
<comment type="subcellular location">
    <subcellularLocation>
        <location evidence="1">Membrane</location>
        <topology evidence="1">Multi-pass membrane protein</topology>
    </subcellularLocation>
</comment>
<feature type="transmembrane region" description="Helical" evidence="8">
    <location>
        <begin position="92"/>
        <end position="114"/>
    </location>
</feature>
<dbReference type="GO" id="GO:0003735">
    <property type="term" value="F:structural constituent of ribosome"/>
    <property type="evidence" value="ECO:0007669"/>
    <property type="project" value="InterPro"/>
</dbReference>
<dbReference type="FunFam" id="1.10.10.10:FF:000118">
    <property type="entry name" value="40S ribosomal protein S19"/>
    <property type="match status" value="1"/>
</dbReference>
<dbReference type="InterPro" id="IPR036390">
    <property type="entry name" value="WH_DNA-bd_sf"/>
</dbReference>
<keyword evidence="10" id="KW-1185">Reference proteome</keyword>
<evidence type="ECO:0008006" key="11">
    <source>
        <dbReference type="Google" id="ProtNLM"/>
    </source>
</evidence>
<dbReference type="InterPro" id="IPR036388">
    <property type="entry name" value="WH-like_DNA-bd_sf"/>
</dbReference>
<reference evidence="9 10" key="1">
    <citation type="journal article" date="2018" name="MBio">
        <title>Comparative Genomics Reveals the Core Gene Toolbox for the Fungus-Insect Symbiosis.</title>
        <authorList>
            <person name="Wang Y."/>
            <person name="Stata M."/>
            <person name="Wang W."/>
            <person name="Stajich J.E."/>
            <person name="White M.M."/>
            <person name="Moncalvo J.M."/>
        </authorList>
    </citation>
    <scope>NUCLEOTIDE SEQUENCE [LARGE SCALE GENOMIC DNA]</scope>
    <source>
        <strain evidence="9 10">SWE-8-4</strain>
    </source>
</reference>
<evidence type="ECO:0000256" key="6">
    <source>
        <dbReference type="ARBA" id="ARBA00023136"/>
    </source>
</evidence>
<dbReference type="AlphaFoldDB" id="A0A2T9Y5H6"/>
<dbReference type="InterPro" id="IPR004776">
    <property type="entry name" value="Mem_transp_PIN-like"/>
</dbReference>
<name>A0A2T9Y5H6_9FUNG</name>
<proteinExistence type="inferred from homology"/>
<keyword evidence="6 8" id="KW-0472">Membrane</keyword>
<keyword evidence="4" id="KW-0689">Ribosomal protein</keyword>
<dbReference type="InterPro" id="IPR001266">
    <property type="entry name" value="Ribosomal_eS19"/>
</dbReference>
<dbReference type="Pfam" id="PF03547">
    <property type="entry name" value="Mem_trans"/>
    <property type="match status" value="2"/>
</dbReference>
<feature type="transmembrane region" description="Helical" evidence="8">
    <location>
        <begin position="384"/>
        <end position="406"/>
    </location>
</feature>
<dbReference type="GO" id="GO:0055085">
    <property type="term" value="P:transmembrane transport"/>
    <property type="evidence" value="ECO:0007669"/>
    <property type="project" value="InterPro"/>
</dbReference>
<comment type="similarity">
    <text evidence="2">Belongs to the eukaryotic ribosomal protein eS19 family.</text>
</comment>
<dbReference type="SUPFAM" id="SSF46785">
    <property type="entry name" value="Winged helix' DNA-binding domain"/>
    <property type="match status" value="1"/>
</dbReference>
<gene>
    <name evidence="9" type="ORF">BB561_006256</name>
</gene>
<dbReference type="Pfam" id="PF01090">
    <property type="entry name" value="Ribosomal_S19e"/>
    <property type="match status" value="1"/>
</dbReference>
<dbReference type="Gene3D" id="1.10.10.10">
    <property type="entry name" value="Winged helix-like DNA-binding domain superfamily/Winged helix DNA-binding domain"/>
    <property type="match status" value="1"/>
</dbReference>
<dbReference type="OrthoDB" id="428974at2759"/>
<evidence type="ECO:0000256" key="3">
    <source>
        <dbReference type="ARBA" id="ARBA00022692"/>
    </source>
</evidence>
<feature type="transmembrane region" description="Helical" evidence="8">
    <location>
        <begin position="159"/>
        <end position="177"/>
    </location>
</feature>